<evidence type="ECO:0008006" key="4">
    <source>
        <dbReference type="Google" id="ProtNLM"/>
    </source>
</evidence>
<reference evidence="2 3" key="1">
    <citation type="journal article" date="2019" name="PLoS ONE">
        <title>Genomic analyses reveal an absence of contemporary introgressive admixture between fin whales and blue whales, despite known hybrids.</title>
        <authorList>
            <person name="Westbury M.V."/>
            <person name="Petersen B."/>
            <person name="Lorenzen E.D."/>
        </authorList>
    </citation>
    <scope>NUCLEOTIDE SEQUENCE [LARGE SCALE GENOMIC DNA]</scope>
    <source>
        <strain evidence="2">FinWhale-01</strain>
    </source>
</reference>
<dbReference type="Proteomes" id="UP000437017">
    <property type="component" value="Unassembled WGS sequence"/>
</dbReference>
<sequence length="65" mass="7741">MFMECENLLKKFLILNPSDRVTLTEIPKNPWMNGDNEEELNPHIKPPPDYKDPWQTELMVFMGYT</sequence>
<dbReference type="EMBL" id="SGJD01021332">
    <property type="protein sequence ID" value="KAB0388502.1"/>
    <property type="molecule type" value="Genomic_DNA"/>
</dbReference>
<keyword evidence="3" id="KW-1185">Reference proteome</keyword>
<dbReference type="InterPro" id="IPR011009">
    <property type="entry name" value="Kinase-like_dom_sf"/>
</dbReference>
<name>A0A643BKD3_BALPH</name>
<proteinExistence type="predicted"/>
<evidence type="ECO:0000313" key="3">
    <source>
        <dbReference type="Proteomes" id="UP000437017"/>
    </source>
</evidence>
<evidence type="ECO:0000313" key="2">
    <source>
        <dbReference type="EMBL" id="KAB0388502.1"/>
    </source>
</evidence>
<dbReference type="AlphaFoldDB" id="A0A643BKD3"/>
<evidence type="ECO:0000256" key="1">
    <source>
        <dbReference type="SAM" id="MobiDB-lite"/>
    </source>
</evidence>
<dbReference type="SUPFAM" id="SSF56112">
    <property type="entry name" value="Protein kinase-like (PK-like)"/>
    <property type="match status" value="1"/>
</dbReference>
<protein>
    <recommendedName>
        <fullName evidence="4">Protein kinase domain-containing protein</fullName>
    </recommendedName>
</protein>
<dbReference type="OrthoDB" id="193931at2759"/>
<feature type="region of interest" description="Disordered" evidence="1">
    <location>
        <begin position="26"/>
        <end position="49"/>
    </location>
</feature>
<feature type="compositionally biased region" description="Basic and acidic residues" evidence="1">
    <location>
        <begin position="40"/>
        <end position="49"/>
    </location>
</feature>
<gene>
    <name evidence="2" type="ORF">E2I00_017186</name>
</gene>
<organism evidence="2 3">
    <name type="scientific">Balaenoptera physalus</name>
    <name type="common">Fin whale</name>
    <name type="synonym">Balaena physalus</name>
    <dbReference type="NCBI Taxonomy" id="9770"/>
    <lineage>
        <taxon>Eukaryota</taxon>
        <taxon>Metazoa</taxon>
        <taxon>Chordata</taxon>
        <taxon>Craniata</taxon>
        <taxon>Vertebrata</taxon>
        <taxon>Euteleostomi</taxon>
        <taxon>Mammalia</taxon>
        <taxon>Eutheria</taxon>
        <taxon>Laurasiatheria</taxon>
        <taxon>Artiodactyla</taxon>
        <taxon>Whippomorpha</taxon>
        <taxon>Cetacea</taxon>
        <taxon>Mysticeti</taxon>
        <taxon>Balaenopteridae</taxon>
        <taxon>Balaenoptera</taxon>
    </lineage>
</organism>
<accession>A0A643BKD3</accession>
<comment type="caution">
    <text evidence="2">The sequence shown here is derived from an EMBL/GenBank/DDBJ whole genome shotgun (WGS) entry which is preliminary data.</text>
</comment>